<evidence type="ECO:0000313" key="1">
    <source>
        <dbReference type="EMBL" id="KAJ4719566.1"/>
    </source>
</evidence>
<dbReference type="Proteomes" id="UP001164539">
    <property type="component" value="Chromosome 4"/>
</dbReference>
<evidence type="ECO:0000313" key="2">
    <source>
        <dbReference type="Proteomes" id="UP001164539"/>
    </source>
</evidence>
<proteinExistence type="predicted"/>
<sequence>MQQKRTQMVTPPPVDDDNDEDYDFGLVSGKASIGLAGGRAMQSRTPASKQETNANNNDNYDYGKVSLGHAGGRSMRSPSPLTKTTPQRPKQETPQQHQQANEDNDDDYDYNRVSGRASIGLAGGRSMRSPSPLTKSTPQKYKQEPVNQPANEDEDYDYGVVTGKTSIGLAGGRFPIDLGSDVQIKTTPQKYKQEVVNQTANENKHEDYGNSREQSNMSSTGYAGRKSMRSQPTMAKSTAQRQKQETASELITDQDNDDNYDYDLVSGKASIGLAGGRAMRSHSPNVSVSECQFGNRYCRRKSSYFEHHEAQIKTTAQKQTTAVEENDADDLSYSSKLASKTTIGHAGGRAMRQPSPMSVRTNQEELPSAHSTSGARAYLSVNSVEQPSSVPLTSVERPSQTTRSAESAHSRTASRSSQSGDSIEQPPSAQSTSAVNLNLRGKPVSMAPSAAPKSLRPASSATPSEIPVEKRRDKRLSMDLGNTNFKEVGNQRSASALQDEVANLGEGVTLEARLLSRQVLMDEASSALELLQQAEDEIRALRNMTQRMILTQEEMEEVVLKRCWLARYWNLCVQHGIHSEIAKAKYDYWSSFAPLPVEIVLGAGQRAKEENSSETNAAEEREKVLQDLKEISGEGNIESMLLVEKGLRELALLKVEDAVALAMAQIRRANHLKSDEVKLPSEGQFEAFELTQEESEDTQFKQAWIAYFWRRAINHGLEPDIAEDRLRFWIEHSNRSSSSHDAVEVERGLSELRKLGLESQLWQASRKGFEQDTKSHLESDF</sequence>
<reference evidence="1 2" key="1">
    <citation type="journal article" date="2023" name="Science">
        <title>Complex scaffold remodeling in plant triterpene biosynthesis.</title>
        <authorList>
            <person name="De La Pena R."/>
            <person name="Hodgson H."/>
            <person name="Liu J.C."/>
            <person name="Stephenson M.J."/>
            <person name="Martin A.C."/>
            <person name="Owen C."/>
            <person name="Harkess A."/>
            <person name="Leebens-Mack J."/>
            <person name="Jimenez L.E."/>
            <person name="Osbourn A."/>
            <person name="Sattely E.S."/>
        </authorList>
    </citation>
    <scope>NUCLEOTIDE SEQUENCE [LARGE SCALE GENOMIC DNA]</scope>
    <source>
        <strain evidence="2">cv. JPN11</strain>
        <tissue evidence="1">Leaf</tissue>
    </source>
</reference>
<dbReference type="EMBL" id="CM051397">
    <property type="protein sequence ID" value="KAJ4719566.1"/>
    <property type="molecule type" value="Genomic_DNA"/>
</dbReference>
<name>A0ACC1Y7Z3_MELAZ</name>
<keyword evidence="2" id="KW-1185">Reference proteome</keyword>
<comment type="caution">
    <text evidence="1">The sequence shown here is derived from an EMBL/GenBank/DDBJ whole genome shotgun (WGS) entry which is preliminary data.</text>
</comment>
<protein>
    <submittedName>
        <fullName evidence="1">Coiled-coil domain-containing protein SCD2-like</fullName>
    </submittedName>
</protein>
<gene>
    <name evidence="1" type="ORF">OWV82_007527</name>
</gene>
<organism evidence="1 2">
    <name type="scientific">Melia azedarach</name>
    <name type="common">Chinaberry tree</name>
    <dbReference type="NCBI Taxonomy" id="155640"/>
    <lineage>
        <taxon>Eukaryota</taxon>
        <taxon>Viridiplantae</taxon>
        <taxon>Streptophyta</taxon>
        <taxon>Embryophyta</taxon>
        <taxon>Tracheophyta</taxon>
        <taxon>Spermatophyta</taxon>
        <taxon>Magnoliopsida</taxon>
        <taxon>eudicotyledons</taxon>
        <taxon>Gunneridae</taxon>
        <taxon>Pentapetalae</taxon>
        <taxon>rosids</taxon>
        <taxon>malvids</taxon>
        <taxon>Sapindales</taxon>
        <taxon>Meliaceae</taxon>
        <taxon>Melia</taxon>
    </lineage>
</organism>
<accession>A0ACC1Y7Z3</accession>